<protein>
    <submittedName>
        <fullName evidence="1">Uncharacterized protein</fullName>
    </submittedName>
</protein>
<dbReference type="EMBL" id="AXCP01007397">
    <property type="status" value="NOT_ANNOTATED_CDS"/>
    <property type="molecule type" value="Genomic_DNA"/>
</dbReference>
<dbReference type="EMBL" id="AXCP01007398">
    <property type="status" value="NOT_ANNOTATED_CDS"/>
    <property type="molecule type" value="Genomic_DNA"/>
</dbReference>
<accession>A0A182JD68</accession>
<dbReference type="AlphaFoldDB" id="A0A182JD68"/>
<sequence length="107" mass="11826">MIDDQLDGERPELADNGDLGIWLDSALTFDAHLDAIVAKANKSLGFITRLASEIRDPLCLKALYCCWVRCSLDYAAKPDTGTQGKLELAKPFASQACQAVQQQTRRR</sequence>
<dbReference type="VEuPathDB" id="VectorBase:AATE015872"/>
<name>A0A182JD68_ANOAO</name>
<organism evidence="1">
    <name type="scientific">Anopheles atroparvus</name>
    <name type="common">European mosquito</name>
    <dbReference type="NCBI Taxonomy" id="41427"/>
    <lineage>
        <taxon>Eukaryota</taxon>
        <taxon>Metazoa</taxon>
        <taxon>Ecdysozoa</taxon>
        <taxon>Arthropoda</taxon>
        <taxon>Hexapoda</taxon>
        <taxon>Insecta</taxon>
        <taxon>Pterygota</taxon>
        <taxon>Neoptera</taxon>
        <taxon>Endopterygota</taxon>
        <taxon>Diptera</taxon>
        <taxon>Nematocera</taxon>
        <taxon>Culicoidea</taxon>
        <taxon>Culicidae</taxon>
        <taxon>Anophelinae</taxon>
        <taxon>Anopheles</taxon>
    </lineage>
</organism>
<reference evidence="1" key="1">
    <citation type="submission" date="2022-08" db="UniProtKB">
        <authorList>
            <consortium name="EnsemblMetazoa"/>
        </authorList>
    </citation>
    <scope>IDENTIFICATION</scope>
    <source>
        <strain evidence="1">EBRO</strain>
    </source>
</reference>
<dbReference type="EnsemblMetazoa" id="AATE015872-RA">
    <property type="protein sequence ID" value="AATE015872-PA.1"/>
    <property type="gene ID" value="AATE015872"/>
</dbReference>
<proteinExistence type="predicted"/>
<evidence type="ECO:0000313" key="1">
    <source>
        <dbReference type="EnsemblMetazoa" id="AATE015872-PA.1"/>
    </source>
</evidence>